<protein>
    <recommendedName>
        <fullName evidence="9">Membrane protein involved in the export of O-antigen and teichoic acid</fullName>
    </recommendedName>
</protein>
<name>A0ABX4HYJ2_9GAMM</name>
<comment type="subcellular location">
    <subcellularLocation>
        <location evidence="1">Cell membrane</location>
        <topology evidence="1">Multi-pass membrane protein</topology>
    </subcellularLocation>
</comment>
<evidence type="ECO:0000256" key="4">
    <source>
        <dbReference type="ARBA" id="ARBA00022989"/>
    </source>
</evidence>
<dbReference type="InterPro" id="IPR050833">
    <property type="entry name" value="Poly_Biosynth_Transport"/>
</dbReference>
<organism evidence="7 8">
    <name type="scientific">Microbulbifer flavimaris</name>
    <dbReference type="NCBI Taxonomy" id="1781068"/>
    <lineage>
        <taxon>Bacteria</taxon>
        <taxon>Pseudomonadati</taxon>
        <taxon>Pseudomonadota</taxon>
        <taxon>Gammaproteobacteria</taxon>
        <taxon>Cellvibrionales</taxon>
        <taxon>Microbulbiferaceae</taxon>
        <taxon>Microbulbifer</taxon>
    </lineage>
</organism>
<feature type="transmembrane region" description="Helical" evidence="6">
    <location>
        <begin position="351"/>
        <end position="373"/>
    </location>
</feature>
<evidence type="ECO:0008006" key="9">
    <source>
        <dbReference type="Google" id="ProtNLM"/>
    </source>
</evidence>
<dbReference type="InterPro" id="IPR002797">
    <property type="entry name" value="Polysacc_synth"/>
</dbReference>
<evidence type="ECO:0000313" key="7">
    <source>
        <dbReference type="EMBL" id="PCO04638.1"/>
    </source>
</evidence>
<feature type="transmembrane region" description="Helical" evidence="6">
    <location>
        <begin position="274"/>
        <end position="298"/>
    </location>
</feature>
<keyword evidence="2" id="KW-1003">Cell membrane</keyword>
<evidence type="ECO:0000256" key="3">
    <source>
        <dbReference type="ARBA" id="ARBA00022692"/>
    </source>
</evidence>
<dbReference type="PANTHER" id="PTHR30250">
    <property type="entry name" value="PST FAMILY PREDICTED COLANIC ACID TRANSPORTER"/>
    <property type="match status" value="1"/>
</dbReference>
<feature type="transmembrane region" description="Helical" evidence="6">
    <location>
        <begin position="14"/>
        <end position="38"/>
    </location>
</feature>
<accession>A0ABX4HYJ2</accession>
<evidence type="ECO:0000256" key="1">
    <source>
        <dbReference type="ARBA" id="ARBA00004651"/>
    </source>
</evidence>
<sequence length="443" mass="47603">MAILSLYGSLQRSLVVNIGISFFVRALSAIALFLVSIFLGRLLGAFESGYYFLAFSVITFLAGMCRMGLDNSVLRFVSAASSDKDWSLAQSVMVKGLVLTGLSSIFVALTLYFGSDYFARVVFSKPQLGGVFSAMAPGIIGLAFFTLFAMGLQGLHKIVASIMTLNIFSNAFLICLLFGLGVSSAIDAANAYSIAAALAAVSGGYLWVVALRRRGFMPTENRDKNDTSRVSWTKLFHSCMPLWVVLMMGQLVQWSGQFVAGAYVDSGIVAQLAVAQRTAMLTSFVLMAVNLVVAPRFAAMYKQGQMKELHELAVTSVRLMVLSALPVVLFMVVFPEFLMSLFGEGFSKGAHLLQILVVGQFVNVATGSVGYLLSMSGHEKDLRNTVLISGPVAIGLALTLTPVWGATGSAVATALAVATQNLLAVWQVKRRLGINTLAVWRTR</sequence>
<dbReference type="RefSeq" id="WP_082679567.1">
    <property type="nucleotide sequence ID" value="NZ_LRFG02000004.1"/>
</dbReference>
<comment type="caution">
    <text evidence="7">The sequence shown here is derived from an EMBL/GenBank/DDBJ whole genome shotgun (WGS) entry which is preliminary data.</text>
</comment>
<dbReference type="Proteomes" id="UP000218427">
    <property type="component" value="Unassembled WGS sequence"/>
</dbReference>
<feature type="transmembrane region" description="Helical" evidence="6">
    <location>
        <begin position="232"/>
        <end position="254"/>
    </location>
</feature>
<feature type="transmembrane region" description="Helical" evidence="6">
    <location>
        <begin position="385"/>
        <end position="404"/>
    </location>
</feature>
<dbReference type="Pfam" id="PF01943">
    <property type="entry name" value="Polysacc_synt"/>
    <property type="match status" value="1"/>
</dbReference>
<evidence type="ECO:0000256" key="2">
    <source>
        <dbReference type="ARBA" id="ARBA00022475"/>
    </source>
</evidence>
<keyword evidence="4 6" id="KW-1133">Transmembrane helix</keyword>
<gene>
    <name evidence="7" type="ORF">AWR36_011520</name>
</gene>
<keyword evidence="5 6" id="KW-0472">Membrane</keyword>
<keyword evidence="3 6" id="KW-0812">Transmembrane</keyword>
<evidence type="ECO:0000256" key="5">
    <source>
        <dbReference type="ARBA" id="ARBA00023136"/>
    </source>
</evidence>
<feature type="transmembrane region" description="Helical" evidence="6">
    <location>
        <begin position="319"/>
        <end position="339"/>
    </location>
</feature>
<feature type="transmembrane region" description="Helical" evidence="6">
    <location>
        <begin position="192"/>
        <end position="211"/>
    </location>
</feature>
<reference evidence="7" key="1">
    <citation type="submission" date="2017-08" db="EMBL/GenBank/DDBJ databases">
        <title>Microbulbifer marisrubri sp. nov., a halophilic alphaproteobacterium isolated from marine sediment of the Yellow Sea, China.</title>
        <authorList>
            <person name="Zhang G."/>
            <person name="Xiong Q."/>
        </authorList>
    </citation>
    <scope>NUCLEOTIDE SEQUENCE [LARGE SCALE GENOMIC DNA]</scope>
    <source>
        <strain evidence="7">WRN-8</strain>
    </source>
</reference>
<feature type="transmembrane region" description="Helical" evidence="6">
    <location>
        <begin position="50"/>
        <end position="69"/>
    </location>
</feature>
<proteinExistence type="predicted"/>
<feature type="transmembrane region" description="Helical" evidence="6">
    <location>
        <begin position="134"/>
        <end position="155"/>
    </location>
</feature>
<dbReference type="EMBL" id="LRFG02000004">
    <property type="protein sequence ID" value="PCO04638.1"/>
    <property type="molecule type" value="Genomic_DNA"/>
</dbReference>
<evidence type="ECO:0000313" key="8">
    <source>
        <dbReference type="Proteomes" id="UP000218427"/>
    </source>
</evidence>
<feature type="transmembrane region" description="Helical" evidence="6">
    <location>
        <begin position="167"/>
        <end position="186"/>
    </location>
</feature>
<evidence type="ECO:0000256" key="6">
    <source>
        <dbReference type="SAM" id="Phobius"/>
    </source>
</evidence>
<keyword evidence="8" id="KW-1185">Reference proteome</keyword>
<feature type="transmembrane region" description="Helical" evidence="6">
    <location>
        <begin position="92"/>
        <end position="114"/>
    </location>
</feature>
<dbReference type="PANTHER" id="PTHR30250:SF11">
    <property type="entry name" value="O-ANTIGEN TRANSPORTER-RELATED"/>
    <property type="match status" value="1"/>
</dbReference>